<dbReference type="PANTHER" id="PTHR48473:SF1">
    <property type="entry name" value="TIR DOMAIN-CONTAINING PROTEIN"/>
    <property type="match status" value="1"/>
</dbReference>
<keyword evidence="1" id="KW-0812">Transmembrane</keyword>
<dbReference type="Proteomes" id="UP001314170">
    <property type="component" value="Unassembled WGS sequence"/>
</dbReference>
<name>A0AAV1R847_9ROSI</name>
<feature type="transmembrane region" description="Helical" evidence="1">
    <location>
        <begin position="51"/>
        <end position="72"/>
    </location>
</feature>
<dbReference type="PANTHER" id="PTHR48473">
    <property type="entry name" value="TIR DOMAIN-CONTAINING PROTEIN"/>
    <property type="match status" value="1"/>
</dbReference>
<keyword evidence="1" id="KW-0472">Membrane</keyword>
<accession>A0AAV1R847</accession>
<dbReference type="AlphaFoldDB" id="A0AAV1R847"/>
<organism evidence="2 3">
    <name type="scientific">Dovyalis caffra</name>
    <dbReference type="NCBI Taxonomy" id="77055"/>
    <lineage>
        <taxon>Eukaryota</taxon>
        <taxon>Viridiplantae</taxon>
        <taxon>Streptophyta</taxon>
        <taxon>Embryophyta</taxon>
        <taxon>Tracheophyta</taxon>
        <taxon>Spermatophyta</taxon>
        <taxon>Magnoliopsida</taxon>
        <taxon>eudicotyledons</taxon>
        <taxon>Gunneridae</taxon>
        <taxon>Pentapetalae</taxon>
        <taxon>rosids</taxon>
        <taxon>fabids</taxon>
        <taxon>Malpighiales</taxon>
        <taxon>Salicaceae</taxon>
        <taxon>Flacourtieae</taxon>
        <taxon>Dovyalis</taxon>
    </lineage>
</organism>
<reference evidence="2 3" key="1">
    <citation type="submission" date="2024-01" db="EMBL/GenBank/DDBJ databases">
        <authorList>
            <person name="Waweru B."/>
        </authorList>
    </citation>
    <scope>NUCLEOTIDE SEQUENCE [LARGE SCALE GENOMIC DNA]</scope>
</reference>
<proteinExistence type="predicted"/>
<feature type="transmembrane region" description="Helical" evidence="1">
    <location>
        <begin position="132"/>
        <end position="149"/>
    </location>
</feature>
<evidence type="ECO:0000313" key="3">
    <source>
        <dbReference type="Proteomes" id="UP001314170"/>
    </source>
</evidence>
<dbReference type="EMBL" id="CAWUPB010000913">
    <property type="protein sequence ID" value="CAK7329220.1"/>
    <property type="molecule type" value="Genomic_DNA"/>
</dbReference>
<keyword evidence="3" id="KW-1185">Reference proteome</keyword>
<evidence type="ECO:0000256" key="1">
    <source>
        <dbReference type="SAM" id="Phobius"/>
    </source>
</evidence>
<protein>
    <submittedName>
        <fullName evidence="2">Uncharacterized protein</fullName>
    </submittedName>
</protein>
<gene>
    <name evidence="2" type="ORF">DCAF_LOCUS6969</name>
</gene>
<feature type="transmembrane region" description="Helical" evidence="1">
    <location>
        <begin position="98"/>
        <end position="120"/>
    </location>
</feature>
<sequence length="186" mass="20987">MLSQRPTLGATQRKSLQRHWFSWEIILSGITLVMEAISASLEQTSPYKLKAAVYGLIIAAISLLLSFVHLALKDYNKHSKSTVSNGGRHKPGHHLGWGFADTLGLIFSMLTLSSASLHYYYLSNGKQQPIRFSMLPLVFSVCVFCSCLFPRPIDRCRFHLSIEHGEDRPFACSVCRHSLHPLCYYV</sequence>
<feature type="transmembrane region" description="Helical" evidence="1">
    <location>
        <begin position="20"/>
        <end position="39"/>
    </location>
</feature>
<keyword evidence="1" id="KW-1133">Transmembrane helix</keyword>
<evidence type="ECO:0000313" key="2">
    <source>
        <dbReference type="EMBL" id="CAK7329220.1"/>
    </source>
</evidence>
<comment type="caution">
    <text evidence="2">The sequence shown here is derived from an EMBL/GenBank/DDBJ whole genome shotgun (WGS) entry which is preliminary data.</text>
</comment>